<dbReference type="NCBIfam" id="NF007214">
    <property type="entry name" value="PRK09636.1"/>
    <property type="match status" value="1"/>
</dbReference>
<dbReference type="Gene3D" id="1.10.10.10">
    <property type="entry name" value="Winged helix-like DNA-binding domain superfamily/Winged helix DNA-binding domain"/>
    <property type="match status" value="1"/>
</dbReference>
<sequence>MVELYERYHRLLFQLAYQLIGSVSDAEDAVQDVFEKLQRVQSDQLAEPKAYLCKMVTNRCLDHLRSARVRREQYVGPWLPEPIAVEASDDAFETVVRNDLLSYALLALMERLTPAERAVFVLREALGFDYPAIAELIDKSEANCRKLMSRARGKMGVSEEELSETGSVGDEWIHQFLAALSQGKVDTVLSLLAEDAVCVSDGGGKVLAAIQPIVSRERVARFLLGIIRKEQQEATSDVTVELMPMNGQTGIVLREGGSVTSVILLQVKNGLLHDMYIVRNPDKLAHLQ</sequence>
<evidence type="ECO:0000256" key="1">
    <source>
        <dbReference type="ARBA" id="ARBA00011344"/>
    </source>
</evidence>
<dbReference type="PANTHER" id="PTHR30173">
    <property type="entry name" value="SIGMA 19 FACTOR"/>
    <property type="match status" value="1"/>
</dbReference>
<evidence type="ECO:0000259" key="3">
    <source>
        <dbReference type="Pfam" id="PF08281"/>
    </source>
</evidence>
<dbReference type="Gene3D" id="1.10.1740.10">
    <property type="match status" value="1"/>
</dbReference>
<dbReference type="GO" id="GO:0003677">
    <property type="term" value="F:DNA binding"/>
    <property type="evidence" value="ECO:0007669"/>
    <property type="project" value="InterPro"/>
</dbReference>
<dbReference type="GO" id="GO:0016987">
    <property type="term" value="F:sigma factor activity"/>
    <property type="evidence" value="ECO:0007669"/>
    <property type="project" value="InterPro"/>
</dbReference>
<evidence type="ECO:0000313" key="4">
    <source>
        <dbReference type="EMBL" id="EFM12554.1"/>
    </source>
</evidence>
<dbReference type="eggNOG" id="COG1595">
    <property type="taxonomic scope" value="Bacteria"/>
</dbReference>
<feature type="domain" description="RNA polymerase sigma-70 region 2" evidence="2">
    <location>
        <begin position="4"/>
        <end position="68"/>
    </location>
</feature>
<dbReference type="EMBL" id="AEDD01000001">
    <property type="protein sequence ID" value="EFM12554.1"/>
    <property type="molecule type" value="Genomic_DNA"/>
</dbReference>
<dbReference type="PANTHER" id="PTHR30173:SF36">
    <property type="entry name" value="ECF RNA POLYMERASE SIGMA FACTOR SIGJ"/>
    <property type="match status" value="1"/>
</dbReference>
<dbReference type="OrthoDB" id="3211555at2"/>
<dbReference type="SUPFAM" id="SSF88946">
    <property type="entry name" value="Sigma2 domain of RNA polymerase sigma factors"/>
    <property type="match status" value="1"/>
</dbReference>
<name>E0I4M3_9BACL</name>
<dbReference type="SUPFAM" id="SSF88659">
    <property type="entry name" value="Sigma3 and sigma4 domains of RNA polymerase sigma factors"/>
    <property type="match status" value="1"/>
</dbReference>
<protein>
    <submittedName>
        <fullName evidence="4">RNA polymerase, sigma-24 subunit, ECF subfamily</fullName>
    </submittedName>
</protein>
<feature type="domain" description="RNA polymerase sigma factor 70 region 4 type 2" evidence="3">
    <location>
        <begin position="104"/>
        <end position="155"/>
    </location>
</feature>
<dbReference type="NCBIfam" id="TIGR02937">
    <property type="entry name" value="sigma70-ECF"/>
    <property type="match status" value="1"/>
</dbReference>
<dbReference type="InterPro" id="IPR014303">
    <property type="entry name" value="RNA_pol_sigma-70_ECF"/>
</dbReference>
<dbReference type="RefSeq" id="WP_006036083.1">
    <property type="nucleotide sequence ID" value="NZ_AEDD01000001.1"/>
</dbReference>
<dbReference type="InterPro" id="IPR013249">
    <property type="entry name" value="RNA_pol_sigma70_r4_t2"/>
</dbReference>
<dbReference type="Proteomes" id="UP000005387">
    <property type="component" value="Unassembled WGS sequence"/>
</dbReference>
<dbReference type="SUPFAM" id="SSF54427">
    <property type="entry name" value="NTF2-like"/>
    <property type="match status" value="1"/>
</dbReference>
<evidence type="ECO:0000259" key="2">
    <source>
        <dbReference type="Pfam" id="PF04542"/>
    </source>
</evidence>
<dbReference type="InterPro" id="IPR052704">
    <property type="entry name" value="ECF_Sigma-70_Domain"/>
</dbReference>
<dbReference type="GO" id="GO:0006352">
    <property type="term" value="P:DNA-templated transcription initiation"/>
    <property type="evidence" value="ECO:0007669"/>
    <property type="project" value="InterPro"/>
</dbReference>
<dbReference type="InterPro" id="IPR013324">
    <property type="entry name" value="RNA_pol_sigma_r3/r4-like"/>
</dbReference>
<evidence type="ECO:0000313" key="5">
    <source>
        <dbReference type="Proteomes" id="UP000005387"/>
    </source>
</evidence>
<keyword evidence="5" id="KW-1185">Reference proteome</keyword>
<dbReference type="InterPro" id="IPR036388">
    <property type="entry name" value="WH-like_DNA-bd_sf"/>
</dbReference>
<gene>
    <name evidence="4" type="ORF">PaecuDRAFT_0065</name>
</gene>
<accession>E0I4M3</accession>
<dbReference type="NCBIfam" id="TIGR02957">
    <property type="entry name" value="SigX4"/>
    <property type="match status" value="1"/>
</dbReference>
<proteinExistence type="predicted"/>
<dbReference type="InterPro" id="IPR007627">
    <property type="entry name" value="RNA_pol_sigma70_r2"/>
</dbReference>
<dbReference type="Pfam" id="PF04542">
    <property type="entry name" value="Sigma70_r2"/>
    <property type="match status" value="1"/>
</dbReference>
<dbReference type="InterPro" id="IPR013325">
    <property type="entry name" value="RNA_pol_sigma_r2"/>
</dbReference>
<dbReference type="Pfam" id="PF08281">
    <property type="entry name" value="Sigma70_r4_2"/>
    <property type="match status" value="1"/>
</dbReference>
<dbReference type="AlphaFoldDB" id="E0I4M3"/>
<dbReference type="STRING" id="717606.PaecuDRAFT_0065"/>
<dbReference type="InterPro" id="IPR032710">
    <property type="entry name" value="NTF2-like_dom_sf"/>
</dbReference>
<dbReference type="InterPro" id="IPR014284">
    <property type="entry name" value="RNA_pol_sigma-70_dom"/>
</dbReference>
<dbReference type="Gene3D" id="3.10.450.50">
    <property type="match status" value="1"/>
</dbReference>
<reference evidence="4 5" key="1">
    <citation type="submission" date="2010-07" db="EMBL/GenBank/DDBJ databases">
        <title>The draft genome of Paenibacillus curdlanolyticus YK9.</title>
        <authorList>
            <consortium name="US DOE Joint Genome Institute (JGI-PGF)"/>
            <person name="Lucas S."/>
            <person name="Copeland A."/>
            <person name="Lapidus A."/>
            <person name="Cheng J.-F."/>
            <person name="Bruce D."/>
            <person name="Goodwin L."/>
            <person name="Pitluck S."/>
            <person name="Land M.L."/>
            <person name="Hauser L."/>
            <person name="Chang Y.-J."/>
            <person name="Jeffries C."/>
            <person name="Anderson I.J."/>
            <person name="Johnson E."/>
            <person name="Loganathan U."/>
            <person name="Mulhopadhyay B."/>
            <person name="Kyrpides N."/>
            <person name="Woyke T.J."/>
        </authorList>
    </citation>
    <scope>NUCLEOTIDE SEQUENCE [LARGE SCALE GENOMIC DNA]</scope>
    <source>
        <strain evidence="4 5">YK9</strain>
    </source>
</reference>
<organism evidence="4 5">
    <name type="scientific">Paenibacillus curdlanolyticus YK9</name>
    <dbReference type="NCBI Taxonomy" id="717606"/>
    <lineage>
        <taxon>Bacteria</taxon>
        <taxon>Bacillati</taxon>
        <taxon>Bacillota</taxon>
        <taxon>Bacilli</taxon>
        <taxon>Bacillales</taxon>
        <taxon>Paenibacillaceae</taxon>
        <taxon>Paenibacillus</taxon>
    </lineage>
</organism>
<comment type="subunit">
    <text evidence="1">Interacts transiently with the RNA polymerase catalytic core formed by RpoA, RpoB, RpoC and RpoZ (2 alpha, 1 beta, 1 beta' and 1 omega subunit) to form the RNA polymerase holoenzyme that can initiate transcription.</text>
</comment>